<feature type="non-terminal residue" evidence="3">
    <location>
        <position position="1"/>
    </location>
</feature>
<dbReference type="Pfam" id="PF00534">
    <property type="entry name" value="Glycos_transf_1"/>
    <property type="match status" value="1"/>
</dbReference>
<reference evidence="3" key="1">
    <citation type="journal article" date="2014" name="Front. Microbiol.">
        <title>High frequency of phylogenetically diverse reductive dehalogenase-homologous genes in deep subseafloor sedimentary metagenomes.</title>
        <authorList>
            <person name="Kawai M."/>
            <person name="Futagami T."/>
            <person name="Toyoda A."/>
            <person name="Takaki Y."/>
            <person name="Nishi S."/>
            <person name="Hori S."/>
            <person name="Arai W."/>
            <person name="Tsubouchi T."/>
            <person name="Morono Y."/>
            <person name="Uchiyama I."/>
            <person name="Ito T."/>
            <person name="Fujiyama A."/>
            <person name="Inagaki F."/>
            <person name="Takami H."/>
        </authorList>
    </citation>
    <scope>NUCLEOTIDE SEQUENCE</scope>
    <source>
        <strain evidence="3">Expedition CK06-06</strain>
    </source>
</reference>
<dbReference type="Gene3D" id="3.40.50.2000">
    <property type="entry name" value="Glycogen Phosphorylase B"/>
    <property type="match status" value="2"/>
</dbReference>
<evidence type="ECO:0000313" key="3">
    <source>
        <dbReference type="EMBL" id="GAH66072.1"/>
    </source>
</evidence>
<name>X1H9K7_9ZZZZ</name>
<dbReference type="PANTHER" id="PTHR46401">
    <property type="entry name" value="GLYCOSYLTRANSFERASE WBBK-RELATED"/>
    <property type="match status" value="1"/>
</dbReference>
<accession>X1H9K7</accession>
<dbReference type="AlphaFoldDB" id="X1H9K7"/>
<evidence type="ECO:0000256" key="1">
    <source>
        <dbReference type="ARBA" id="ARBA00022679"/>
    </source>
</evidence>
<keyword evidence="1" id="KW-0808">Transferase</keyword>
<evidence type="ECO:0000259" key="2">
    <source>
        <dbReference type="Pfam" id="PF00534"/>
    </source>
</evidence>
<gene>
    <name evidence="3" type="ORF">S03H2_54362</name>
</gene>
<feature type="domain" description="Glycosyl transferase family 1" evidence="2">
    <location>
        <begin position="45"/>
        <end position="198"/>
    </location>
</feature>
<dbReference type="SUPFAM" id="SSF53756">
    <property type="entry name" value="UDP-Glycosyltransferase/glycogen phosphorylase"/>
    <property type="match status" value="1"/>
</dbReference>
<proteinExistence type="predicted"/>
<dbReference type="InterPro" id="IPR001296">
    <property type="entry name" value="Glyco_trans_1"/>
</dbReference>
<comment type="caution">
    <text evidence="3">The sequence shown here is derived from an EMBL/GenBank/DDBJ whole genome shotgun (WGS) entry which is preliminary data.</text>
</comment>
<dbReference type="CDD" id="cd03801">
    <property type="entry name" value="GT4_PimA-like"/>
    <property type="match status" value="1"/>
</dbReference>
<dbReference type="EMBL" id="BARU01034653">
    <property type="protein sequence ID" value="GAH66072.1"/>
    <property type="molecule type" value="Genomic_DNA"/>
</dbReference>
<sequence>QLGMCLADKVTAQSEHQKRLLNKNFGIGSIVIKNGMSIPLRLPEKELPLMVLWLASLQRWKQAEIYIEAARQCQDLDCRFILAGRPLDKAYLEELLEQMEGLPNIEYVGGVSFEESNQLIGRASVFVNTSKYEGFPNTFIQAWMRETPTVSLNVDPDDVIKKNRLGFHSRSFEQMVKDVKFLIENKRIRQEMGRNARKCAIREHDIRKIVPEYIELIEKTINKK</sequence>
<protein>
    <recommendedName>
        <fullName evidence="2">Glycosyl transferase family 1 domain-containing protein</fullName>
    </recommendedName>
</protein>
<organism evidence="3">
    <name type="scientific">marine sediment metagenome</name>
    <dbReference type="NCBI Taxonomy" id="412755"/>
    <lineage>
        <taxon>unclassified sequences</taxon>
        <taxon>metagenomes</taxon>
        <taxon>ecological metagenomes</taxon>
    </lineage>
</organism>
<dbReference type="GO" id="GO:0009103">
    <property type="term" value="P:lipopolysaccharide biosynthetic process"/>
    <property type="evidence" value="ECO:0007669"/>
    <property type="project" value="TreeGrafter"/>
</dbReference>
<dbReference type="GO" id="GO:0016757">
    <property type="term" value="F:glycosyltransferase activity"/>
    <property type="evidence" value="ECO:0007669"/>
    <property type="project" value="InterPro"/>
</dbReference>
<dbReference type="PANTHER" id="PTHR46401:SF2">
    <property type="entry name" value="GLYCOSYLTRANSFERASE WBBK-RELATED"/>
    <property type="match status" value="1"/>
</dbReference>